<evidence type="ECO:0000313" key="9">
    <source>
        <dbReference type="EMBL" id="MBK0404695.1"/>
    </source>
</evidence>
<dbReference type="CDD" id="cd03145">
    <property type="entry name" value="GAT1_cyanophycinase"/>
    <property type="match status" value="1"/>
</dbReference>
<dbReference type="Proteomes" id="UP000644147">
    <property type="component" value="Unassembled WGS sequence"/>
</dbReference>
<dbReference type="NCBIfam" id="TIGR02069">
    <property type="entry name" value="cyanophycinase"/>
    <property type="match status" value="1"/>
</dbReference>
<gene>
    <name evidence="9" type="ORF">I5M27_17000</name>
</gene>
<dbReference type="InterPro" id="IPR005320">
    <property type="entry name" value="Peptidase_S51"/>
</dbReference>
<keyword evidence="8" id="KW-0720">Serine protease</keyword>
<keyword evidence="7 9" id="KW-0378">Hydrolase</keyword>
<dbReference type="GO" id="GO:0004180">
    <property type="term" value="F:carboxypeptidase activity"/>
    <property type="evidence" value="ECO:0007669"/>
    <property type="project" value="UniProtKB-KW"/>
</dbReference>
<evidence type="ECO:0000256" key="4">
    <source>
        <dbReference type="ARBA" id="ARBA00013115"/>
    </source>
</evidence>
<reference evidence="9 10" key="1">
    <citation type="submission" date="2020-12" db="EMBL/GenBank/DDBJ databases">
        <title>Bacterial novel species Adhaeribacter sp. BT258 isolated from soil.</title>
        <authorList>
            <person name="Jung H.-Y."/>
        </authorList>
    </citation>
    <scope>NUCLEOTIDE SEQUENCE [LARGE SCALE GENOMIC DNA]</scope>
    <source>
        <strain evidence="9 10">BT258</strain>
    </source>
</reference>
<sequence>MKNAKGKLIIIGGHEDKGNYETMSEEELQRKNIFLSEGVLKRIIKEINIDNPKIEVITSASLIPEEVGVMYQEAFKNLDVPDVGIMHIKNKEDANKQEFLDRLKQAHAVMISGGDQNRLVSFFIGSKALRIMQERYHDEENFLIAGTSAGAMCMSQVMIMGSFEEIPLIKGSVQTGTGLGFLYQMILDTHFIVRSRFSRLLEAVAAFPDHIGIGLGEDTAILVTGNNKVETIGSGMVVVIDGRELKKNNYAEILNGNHLSLQRIIVHVLPKGEIFEFKEANFY</sequence>
<dbReference type="PANTHER" id="PTHR36175">
    <property type="entry name" value="CYANOPHYCINASE"/>
    <property type="match status" value="1"/>
</dbReference>
<dbReference type="InterPro" id="IPR011811">
    <property type="entry name" value="Peptidase_S51_cyanophycinase"/>
</dbReference>
<keyword evidence="6" id="KW-0645">Protease</keyword>
<dbReference type="PANTHER" id="PTHR36175:SF1">
    <property type="entry name" value="CYANOPHYCINASE"/>
    <property type="match status" value="1"/>
</dbReference>
<name>A0ABS1C5N1_9BACT</name>
<dbReference type="RefSeq" id="WP_200507567.1">
    <property type="nucleotide sequence ID" value="NZ_JAEHFX010000011.1"/>
</dbReference>
<dbReference type="SUPFAM" id="SSF52317">
    <property type="entry name" value="Class I glutamine amidotransferase-like"/>
    <property type="match status" value="1"/>
</dbReference>
<dbReference type="EMBL" id="JAEHFX010000011">
    <property type="protein sequence ID" value="MBK0404695.1"/>
    <property type="molecule type" value="Genomic_DNA"/>
</dbReference>
<comment type="similarity">
    <text evidence="3">Belongs to the peptidase S51 family.</text>
</comment>
<dbReference type="Pfam" id="PF03575">
    <property type="entry name" value="Peptidase_S51"/>
    <property type="match status" value="1"/>
</dbReference>
<evidence type="ECO:0000256" key="8">
    <source>
        <dbReference type="ARBA" id="ARBA00022825"/>
    </source>
</evidence>
<evidence type="ECO:0000313" key="10">
    <source>
        <dbReference type="Proteomes" id="UP000644147"/>
    </source>
</evidence>
<dbReference type="EC" id="3.4.15.6" evidence="4"/>
<comment type="function">
    <text evidence="2">Exopeptidase that catalyzes the hydrolytic cleavage of multi-L-arginyl-poly-L-aspartic acid (cyanophycin; a water-insoluble reserve polymer) into aspartate-arginine dipeptides.</text>
</comment>
<evidence type="ECO:0000256" key="5">
    <source>
        <dbReference type="ARBA" id="ARBA00015719"/>
    </source>
</evidence>
<evidence type="ECO:0000256" key="2">
    <source>
        <dbReference type="ARBA" id="ARBA00002039"/>
    </source>
</evidence>
<proteinExistence type="inferred from homology"/>
<dbReference type="InterPro" id="IPR029062">
    <property type="entry name" value="Class_I_gatase-like"/>
</dbReference>
<evidence type="ECO:0000256" key="3">
    <source>
        <dbReference type="ARBA" id="ARBA00006534"/>
    </source>
</evidence>
<evidence type="ECO:0000256" key="7">
    <source>
        <dbReference type="ARBA" id="ARBA00022801"/>
    </source>
</evidence>
<dbReference type="Gene3D" id="3.40.50.880">
    <property type="match status" value="1"/>
</dbReference>
<comment type="caution">
    <text evidence="9">The sequence shown here is derived from an EMBL/GenBank/DDBJ whole genome shotgun (WGS) entry which is preliminary data.</text>
</comment>
<evidence type="ECO:0000256" key="1">
    <source>
        <dbReference type="ARBA" id="ARBA00001092"/>
    </source>
</evidence>
<comment type="catalytic activity">
    <reaction evidence="1">
        <text>[L-4-(L-arginin-2-N-yl)aspartate](n) + H2O = [L-4-(L-arginin-2-N-yl)aspartate](n-1) + L-4-(L-arginin-2-N-yl)aspartate</text>
        <dbReference type="Rhea" id="RHEA:12845"/>
        <dbReference type="Rhea" id="RHEA-COMP:13728"/>
        <dbReference type="Rhea" id="RHEA-COMP:13734"/>
        <dbReference type="ChEBI" id="CHEBI:15377"/>
        <dbReference type="ChEBI" id="CHEBI:137986"/>
        <dbReference type="ChEBI" id="CHEBI:137991"/>
        <dbReference type="EC" id="3.4.15.6"/>
    </reaction>
</comment>
<evidence type="ECO:0000256" key="6">
    <source>
        <dbReference type="ARBA" id="ARBA00022670"/>
    </source>
</evidence>
<accession>A0ABS1C5N1</accession>
<keyword evidence="9" id="KW-0121">Carboxypeptidase</keyword>
<protein>
    <recommendedName>
        <fullName evidence="5">Cyanophycinase</fullName>
        <ecNumber evidence="4">3.4.15.6</ecNumber>
    </recommendedName>
</protein>
<organism evidence="9 10">
    <name type="scientific">Adhaeribacter terrigena</name>
    <dbReference type="NCBI Taxonomy" id="2793070"/>
    <lineage>
        <taxon>Bacteria</taxon>
        <taxon>Pseudomonadati</taxon>
        <taxon>Bacteroidota</taxon>
        <taxon>Cytophagia</taxon>
        <taxon>Cytophagales</taxon>
        <taxon>Hymenobacteraceae</taxon>
        <taxon>Adhaeribacter</taxon>
    </lineage>
</organism>
<keyword evidence="10" id="KW-1185">Reference proteome</keyword>
<dbReference type="GO" id="GO:0008241">
    <property type="term" value="F:peptidyl-dipeptidase activity"/>
    <property type="evidence" value="ECO:0007669"/>
    <property type="project" value="UniProtKB-EC"/>
</dbReference>